<evidence type="ECO:0000313" key="8">
    <source>
        <dbReference type="WBParaSite" id="PSAMB.scaffold946size38289.g9912.t1"/>
    </source>
</evidence>
<evidence type="ECO:0000256" key="5">
    <source>
        <dbReference type="SAM" id="MobiDB-lite"/>
    </source>
</evidence>
<feature type="transmembrane region" description="Helical" evidence="6">
    <location>
        <begin position="283"/>
        <end position="313"/>
    </location>
</feature>
<keyword evidence="3 6" id="KW-1133">Transmembrane helix</keyword>
<feature type="transmembrane region" description="Helical" evidence="6">
    <location>
        <begin position="117"/>
        <end position="147"/>
    </location>
</feature>
<protein>
    <submittedName>
        <fullName evidence="8">Uncharacterized protein</fullName>
    </submittedName>
</protein>
<evidence type="ECO:0000256" key="1">
    <source>
        <dbReference type="ARBA" id="ARBA00004141"/>
    </source>
</evidence>
<name>A0A914XQ15_9BILA</name>
<dbReference type="WBParaSite" id="PSAMB.scaffold946size38289.g9912.t1">
    <property type="protein sequence ID" value="PSAMB.scaffold946size38289.g9912.t1"/>
    <property type="gene ID" value="PSAMB.scaffold946size38289.g9912"/>
</dbReference>
<accession>A0A914XQ15</accession>
<sequence length="529" mass="60687">MVSAPNERRSNTSEARTVEQDTTAGSKIGDFGRFDLRTYVCGTRMRIFSAFKSLLSIVYAVLLIIMITNFKVVDEELDTMDQRTTKLPWDSTFAEVEAYEAVRLAERDGRGKYKRALWTALALCLFHIVASGVTVLCGFLSGIHALFGHLAHLAWWLMFVMTILIPTVTSIFYFVLLPRTVDDTFGQLIRTAERDYNAIKPLEVNFNCCSVDYLPDINSPETTKRFKPVNANNSCTSTSEPAFATLNFPHWRNDSWLVVKTTVLQQESCTKRLLSYFPGRTRWLWILIAASVPHTAFGWLLLFDLMFICLVWYERGAHPVPLSEQLSKELIENGELFRRFHESNEPDDILLQSRRYTLDQKTLSKYYVRVNSTSRIGSRMNTPPASRKPTQTTIRSYGISTPPASRKSTIIRLNSEIMTNRERDSLGEATTTLLQEAKAQIVENSFLTQNLSEPEISNRSTEWYHRKNGTRQRARTHELSNNYQRSKSKTTESNFGEVRVIISEHEEEEEEEEEREKESGSDQPDIQSC</sequence>
<evidence type="ECO:0000256" key="3">
    <source>
        <dbReference type="ARBA" id="ARBA00022989"/>
    </source>
</evidence>
<evidence type="ECO:0000256" key="4">
    <source>
        <dbReference type="ARBA" id="ARBA00023136"/>
    </source>
</evidence>
<dbReference type="InterPro" id="IPR018499">
    <property type="entry name" value="Tetraspanin/Peripherin"/>
</dbReference>
<feature type="compositionally biased region" description="Acidic residues" evidence="5">
    <location>
        <begin position="505"/>
        <end position="515"/>
    </location>
</feature>
<feature type="compositionally biased region" description="Basic and acidic residues" evidence="5">
    <location>
        <begin position="1"/>
        <end position="19"/>
    </location>
</feature>
<keyword evidence="7" id="KW-1185">Reference proteome</keyword>
<evidence type="ECO:0000256" key="6">
    <source>
        <dbReference type="SAM" id="Phobius"/>
    </source>
</evidence>
<dbReference type="Pfam" id="PF00335">
    <property type="entry name" value="Tetraspanin"/>
    <property type="match status" value="1"/>
</dbReference>
<feature type="region of interest" description="Disordered" evidence="5">
    <location>
        <begin position="1"/>
        <end position="21"/>
    </location>
</feature>
<feature type="transmembrane region" description="Helical" evidence="6">
    <location>
        <begin position="54"/>
        <end position="73"/>
    </location>
</feature>
<proteinExistence type="predicted"/>
<organism evidence="7 8">
    <name type="scientific">Plectus sambesii</name>
    <dbReference type="NCBI Taxonomy" id="2011161"/>
    <lineage>
        <taxon>Eukaryota</taxon>
        <taxon>Metazoa</taxon>
        <taxon>Ecdysozoa</taxon>
        <taxon>Nematoda</taxon>
        <taxon>Chromadorea</taxon>
        <taxon>Plectida</taxon>
        <taxon>Plectina</taxon>
        <taxon>Plectoidea</taxon>
        <taxon>Plectidae</taxon>
        <taxon>Plectus</taxon>
    </lineage>
</organism>
<dbReference type="AlphaFoldDB" id="A0A914XQ15"/>
<evidence type="ECO:0000313" key="7">
    <source>
        <dbReference type="Proteomes" id="UP000887566"/>
    </source>
</evidence>
<dbReference type="GO" id="GO:0016020">
    <property type="term" value="C:membrane"/>
    <property type="evidence" value="ECO:0007669"/>
    <property type="project" value="UniProtKB-SubCell"/>
</dbReference>
<evidence type="ECO:0000256" key="2">
    <source>
        <dbReference type="ARBA" id="ARBA00022692"/>
    </source>
</evidence>
<feature type="region of interest" description="Disordered" evidence="5">
    <location>
        <begin position="459"/>
        <end position="529"/>
    </location>
</feature>
<feature type="transmembrane region" description="Helical" evidence="6">
    <location>
        <begin position="153"/>
        <end position="176"/>
    </location>
</feature>
<keyword evidence="4 6" id="KW-0472">Membrane</keyword>
<comment type="subcellular location">
    <subcellularLocation>
        <location evidence="1">Membrane</location>
        <topology evidence="1">Multi-pass membrane protein</topology>
    </subcellularLocation>
</comment>
<feature type="region of interest" description="Disordered" evidence="5">
    <location>
        <begin position="377"/>
        <end position="405"/>
    </location>
</feature>
<dbReference type="Proteomes" id="UP000887566">
    <property type="component" value="Unplaced"/>
</dbReference>
<keyword evidence="2 6" id="KW-0812">Transmembrane</keyword>
<reference evidence="8" key="1">
    <citation type="submission" date="2022-11" db="UniProtKB">
        <authorList>
            <consortium name="WormBaseParasite"/>
        </authorList>
    </citation>
    <scope>IDENTIFICATION</scope>
</reference>